<gene>
    <name evidence="2" type="ORF">OJAV_G00084720</name>
</gene>
<reference evidence="2 3" key="1">
    <citation type="submission" date="2018-11" db="EMBL/GenBank/DDBJ databases">
        <authorList>
            <person name="Lopez-Roques C."/>
            <person name="Donnadieu C."/>
            <person name="Bouchez O."/>
            <person name="Klopp C."/>
            <person name="Cabau C."/>
            <person name="Zahm M."/>
        </authorList>
    </citation>
    <scope>NUCLEOTIDE SEQUENCE [LARGE SCALE GENOMIC DNA]</scope>
    <source>
        <strain evidence="2">RS831</strain>
        <tissue evidence="2">Whole body</tissue>
    </source>
</reference>
<accession>A0A3S2UC23</accession>
<proteinExistence type="predicted"/>
<protein>
    <submittedName>
        <fullName evidence="2">Uncharacterized protein</fullName>
    </submittedName>
</protein>
<reference evidence="2 3" key="2">
    <citation type="submission" date="2019-01" db="EMBL/GenBank/DDBJ databases">
        <title>A chromosome length genome reference of the Java medaka (oryzias javanicus).</title>
        <authorList>
            <person name="Herpin A."/>
            <person name="Takehana Y."/>
            <person name="Naruse K."/>
            <person name="Ansai S."/>
            <person name="Kawaguchi M."/>
        </authorList>
    </citation>
    <scope>NUCLEOTIDE SEQUENCE [LARGE SCALE GENOMIC DNA]</scope>
    <source>
        <strain evidence="2">RS831</strain>
        <tissue evidence="2">Whole body</tissue>
    </source>
</reference>
<dbReference type="AlphaFoldDB" id="A0A3S2UC23"/>
<feature type="region of interest" description="Disordered" evidence="1">
    <location>
        <begin position="142"/>
        <end position="175"/>
    </location>
</feature>
<dbReference type="Proteomes" id="UP000283210">
    <property type="component" value="Chromosome 9"/>
</dbReference>
<dbReference type="EMBL" id="CM012445">
    <property type="protein sequence ID" value="RVE67727.1"/>
    <property type="molecule type" value="Genomic_DNA"/>
</dbReference>
<sequence>MTSRLYREVSVIRLRLFGLKCFHLFSLEKLQFAANGARGEGNMQQFVFTSPFGVTERERDHRHHAVLFQTRTRCVREPNAELLLCLCAAFSRTAPDGGGASPLPLHIQRVGITCWTFFQVLDHSPITRFSFGLERLLLSPVTSSENTNDSMPGRARPRQAAQAARVSAVTPPTCV</sequence>
<evidence type="ECO:0000313" key="3">
    <source>
        <dbReference type="Proteomes" id="UP000283210"/>
    </source>
</evidence>
<name>A0A3S2UC23_ORYJA</name>
<evidence type="ECO:0000256" key="1">
    <source>
        <dbReference type="SAM" id="MobiDB-lite"/>
    </source>
</evidence>
<keyword evidence="3" id="KW-1185">Reference proteome</keyword>
<organism evidence="2 3">
    <name type="scientific">Oryzias javanicus</name>
    <name type="common">Javanese ricefish</name>
    <name type="synonym">Aplocheilus javanicus</name>
    <dbReference type="NCBI Taxonomy" id="123683"/>
    <lineage>
        <taxon>Eukaryota</taxon>
        <taxon>Metazoa</taxon>
        <taxon>Chordata</taxon>
        <taxon>Craniata</taxon>
        <taxon>Vertebrata</taxon>
        <taxon>Euteleostomi</taxon>
        <taxon>Actinopterygii</taxon>
        <taxon>Neopterygii</taxon>
        <taxon>Teleostei</taxon>
        <taxon>Neoteleostei</taxon>
        <taxon>Acanthomorphata</taxon>
        <taxon>Ovalentaria</taxon>
        <taxon>Atherinomorphae</taxon>
        <taxon>Beloniformes</taxon>
        <taxon>Adrianichthyidae</taxon>
        <taxon>Oryziinae</taxon>
        <taxon>Oryzias</taxon>
    </lineage>
</organism>
<evidence type="ECO:0000313" key="2">
    <source>
        <dbReference type="EMBL" id="RVE67727.1"/>
    </source>
</evidence>